<name>A0ABU9BGP0_9BURK</name>
<dbReference type="InterPro" id="IPR050097">
    <property type="entry name" value="Ferredoxin-NADP_redctase_2"/>
</dbReference>
<keyword evidence="8" id="KW-0521">NADP</keyword>
<evidence type="ECO:0000256" key="8">
    <source>
        <dbReference type="RuleBase" id="RU003881"/>
    </source>
</evidence>
<comment type="subunit">
    <text evidence="7">Homodimer.</text>
</comment>
<keyword evidence="2 7" id="KW-0285">Flavoprotein</keyword>
<reference evidence="10 11" key="1">
    <citation type="submission" date="2024-04" db="EMBL/GenBank/DDBJ databases">
        <title>Novel species of the genus Ideonella isolated from streams.</title>
        <authorList>
            <person name="Lu H."/>
        </authorList>
    </citation>
    <scope>NUCLEOTIDE SEQUENCE [LARGE SCALE GENOMIC DNA]</scope>
    <source>
        <strain evidence="10 11">BYS139W</strain>
    </source>
</reference>
<dbReference type="PROSITE" id="PS00573">
    <property type="entry name" value="PYRIDINE_REDOX_2"/>
    <property type="match status" value="1"/>
</dbReference>
<evidence type="ECO:0000313" key="11">
    <source>
        <dbReference type="Proteomes" id="UP001368500"/>
    </source>
</evidence>
<evidence type="ECO:0000313" key="10">
    <source>
        <dbReference type="EMBL" id="MEK8027733.1"/>
    </source>
</evidence>
<accession>A0ABU9BGP0</accession>
<dbReference type="SUPFAM" id="SSF51905">
    <property type="entry name" value="FAD/NAD(P)-binding domain"/>
    <property type="match status" value="1"/>
</dbReference>
<dbReference type="GO" id="GO:0004791">
    <property type="term" value="F:thioredoxin-disulfide reductase (NADPH) activity"/>
    <property type="evidence" value="ECO:0007669"/>
    <property type="project" value="UniProtKB-EC"/>
</dbReference>
<dbReference type="PANTHER" id="PTHR48105">
    <property type="entry name" value="THIOREDOXIN REDUCTASE 1-RELATED-RELATED"/>
    <property type="match status" value="1"/>
</dbReference>
<dbReference type="InterPro" id="IPR008255">
    <property type="entry name" value="Pyr_nucl-diS_OxRdtase_2_AS"/>
</dbReference>
<proteinExistence type="inferred from homology"/>
<keyword evidence="3 7" id="KW-0274">FAD</keyword>
<keyword evidence="6 7" id="KW-0676">Redox-active center</keyword>
<evidence type="ECO:0000259" key="9">
    <source>
        <dbReference type="Pfam" id="PF07992"/>
    </source>
</evidence>
<evidence type="ECO:0000256" key="4">
    <source>
        <dbReference type="ARBA" id="ARBA00023002"/>
    </source>
</evidence>
<protein>
    <recommendedName>
        <fullName evidence="7">Thioredoxin reductase</fullName>
        <ecNumber evidence="7">1.8.1.9</ecNumber>
    </recommendedName>
</protein>
<sequence>MSSSPIHAQVLILGSGPAGYTAAIYAARANLKPLLVTGMAQGGQLMTTTEVDNWPADVMGVQGPELMERFQKHAERFNTQMVFDHINEVQLGQRPFRLKGDSGEYTCDTLIIATGASAKYLGLPSEEAFMGRGISACATCDGFFYRGDVVAVVGGGNTAVEEALYLSNIASKVHLVHRRDKFRAEAIMIDKVMSKVAEGKMELHLYNTLDEVLGDASGVTGVRLKDVNTGATKDVPVKGCFIAIGHQPNTGIFDGQLQMKDGYLITRGGHEGFSTMTSVPGVFAAGDVQDHVYRQAITSAGTGCMAALDAQRFLEQQG</sequence>
<dbReference type="RefSeq" id="WP_341375515.1">
    <property type="nucleotide sequence ID" value="NZ_JBBUTF010000016.1"/>
</dbReference>
<evidence type="ECO:0000256" key="5">
    <source>
        <dbReference type="ARBA" id="ARBA00023157"/>
    </source>
</evidence>
<dbReference type="Pfam" id="PF07992">
    <property type="entry name" value="Pyr_redox_2"/>
    <property type="match status" value="1"/>
</dbReference>
<dbReference type="NCBIfam" id="TIGR01292">
    <property type="entry name" value="TRX_reduct"/>
    <property type="match status" value="1"/>
</dbReference>
<comment type="catalytic activity">
    <reaction evidence="7">
        <text>[thioredoxin]-dithiol + NADP(+) = [thioredoxin]-disulfide + NADPH + H(+)</text>
        <dbReference type="Rhea" id="RHEA:20345"/>
        <dbReference type="Rhea" id="RHEA-COMP:10698"/>
        <dbReference type="Rhea" id="RHEA-COMP:10700"/>
        <dbReference type="ChEBI" id="CHEBI:15378"/>
        <dbReference type="ChEBI" id="CHEBI:29950"/>
        <dbReference type="ChEBI" id="CHEBI:50058"/>
        <dbReference type="ChEBI" id="CHEBI:57783"/>
        <dbReference type="ChEBI" id="CHEBI:58349"/>
        <dbReference type="EC" id="1.8.1.9"/>
    </reaction>
</comment>
<gene>
    <name evidence="10" type="primary">trxB</name>
    <name evidence="10" type="ORF">AACH11_17345</name>
</gene>
<comment type="similarity">
    <text evidence="1 7">Belongs to the class-II pyridine nucleotide-disulfide oxidoreductase family.</text>
</comment>
<dbReference type="EMBL" id="JBBUTF010000016">
    <property type="protein sequence ID" value="MEK8027733.1"/>
    <property type="molecule type" value="Genomic_DNA"/>
</dbReference>
<evidence type="ECO:0000256" key="7">
    <source>
        <dbReference type="RuleBase" id="RU003880"/>
    </source>
</evidence>
<comment type="cofactor">
    <cofactor evidence="8">
        <name>FAD</name>
        <dbReference type="ChEBI" id="CHEBI:57692"/>
    </cofactor>
    <text evidence="8">Binds 1 FAD per subunit.</text>
</comment>
<dbReference type="EC" id="1.8.1.9" evidence="7"/>
<dbReference type="Proteomes" id="UP001368500">
    <property type="component" value="Unassembled WGS sequence"/>
</dbReference>
<evidence type="ECO:0000256" key="2">
    <source>
        <dbReference type="ARBA" id="ARBA00022630"/>
    </source>
</evidence>
<keyword evidence="4 7" id="KW-0560">Oxidoreductase</keyword>
<dbReference type="Gene3D" id="3.50.50.60">
    <property type="entry name" value="FAD/NAD(P)-binding domain"/>
    <property type="match status" value="2"/>
</dbReference>
<keyword evidence="11" id="KW-1185">Reference proteome</keyword>
<dbReference type="PRINTS" id="PR00368">
    <property type="entry name" value="FADPNR"/>
</dbReference>
<dbReference type="PRINTS" id="PR00469">
    <property type="entry name" value="PNDRDTASEII"/>
</dbReference>
<comment type="caution">
    <text evidence="10">The sequence shown here is derived from an EMBL/GenBank/DDBJ whole genome shotgun (WGS) entry which is preliminary data.</text>
</comment>
<dbReference type="InterPro" id="IPR005982">
    <property type="entry name" value="Thioredox_Rdtase"/>
</dbReference>
<evidence type="ECO:0000256" key="6">
    <source>
        <dbReference type="ARBA" id="ARBA00023284"/>
    </source>
</evidence>
<dbReference type="InterPro" id="IPR036188">
    <property type="entry name" value="FAD/NAD-bd_sf"/>
</dbReference>
<evidence type="ECO:0000256" key="3">
    <source>
        <dbReference type="ARBA" id="ARBA00022827"/>
    </source>
</evidence>
<dbReference type="InterPro" id="IPR023753">
    <property type="entry name" value="FAD/NAD-binding_dom"/>
</dbReference>
<evidence type="ECO:0000256" key="1">
    <source>
        <dbReference type="ARBA" id="ARBA00009333"/>
    </source>
</evidence>
<keyword evidence="5" id="KW-1015">Disulfide bond</keyword>
<organism evidence="10 11">
    <name type="scientific">Pseudaquabacterium rugosum</name>
    <dbReference type="NCBI Taxonomy" id="2984194"/>
    <lineage>
        <taxon>Bacteria</taxon>
        <taxon>Pseudomonadati</taxon>
        <taxon>Pseudomonadota</taxon>
        <taxon>Betaproteobacteria</taxon>
        <taxon>Burkholderiales</taxon>
        <taxon>Sphaerotilaceae</taxon>
        <taxon>Pseudaquabacterium</taxon>
    </lineage>
</organism>
<feature type="domain" description="FAD/NAD(P)-binding" evidence="9">
    <location>
        <begin position="9"/>
        <end position="302"/>
    </location>
</feature>